<evidence type="ECO:0000259" key="2">
    <source>
        <dbReference type="Pfam" id="PF20114"/>
    </source>
</evidence>
<feature type="region of interest" description="Disordered" evidence="1">
    <location>
        <begin position="1"/>
        <end position="26"/>
    </location>
</feature>
<dbReference type="Pfam" id="PF20114">
    <property type="entry name" value="DUF6504"/>
    <property type="match status" value="1"/>
</dbReference>
<organism evidence="3 4">
    <name type="scientific">Streptacidiphilus cavernicola</name>
    <dbReference type="NCBI Taxonomy" id="3342716"/>
    <lineage>
        <taxon>Bacteria</taxon>
        <taxon>Bacillati</taxon>
        <taxon>Actinomycetota</taxon>
        <taxon>Actinomycetes</taxon>
        <taxon>Kitasatosporales</taxon>
        <taxon>Streptomycetaceae</taxon>
        <taxon>Streptacidiphilus</taxon>
    </lineage>
</organism>
<feature type="domain" description="DUF6504" evidence="2">
    <location>
        <begin position="17"/>
        <end position="47"/>
    </location>
</feature>
<evidence type="ECO:0000256" key="1">
    <source>
        <dbReference type="SAM" id="MobiDB-lite"/>
    </source>
</evidence>
<keyword evidence="4" id="KW-1185">Reference proteome</keyword>
<sequence>MAGMPSSTARGAGQADPIEVRGGQEQPTHFLWRDRVYAVREVLGHWTGGREVWRVQASPGRCFASDVYDLSLDRAAGRWTLTRTPLPRTPTPA</sequence>
<proteinExistence type="predicted"/>
<name>A0ABV6UXP6_9ACTN</name>
<dbReference type="InterPro" id="IPR045443">
    <property type="entry name" value="DUF6504"/>
</dbReference>
<protein>
    <submittedName>
        <fullName evidence="3">DUF6504 family protein</fullName>
    </submittedName>
</protein>
<dbReference type="RefSeq" id="WP_232241983.1">
    <property type="nucleotide sequence ID" value="NZ_JBHEZZ010000027.1"/>
</dbReference>
<comment type="caution">
    <text evidence="3">The sequence shown here is derived from an EMBL/GenBank/DDBJ whole genome shotgun (WGS) entry which is preliminary data.</text>
</comment>
<accession>A0ABV6UXP6</accession>
<evidence type="ECO:0000313" key="4">
    <source>
        <dbReference type="Proteomes" id="UP001592528"/>
    </source>
</evidence>
<dbReference type="EMBL" id="JBHEZZ010000027">
    <property type="protein sequence ID" value="MFC1406241.1"/>
    <property type="molecule type" value="Genomic_DNA"/>
</dbReference>
<gene>
    <name evidence="3" type="ORF">ACEZDJ_33600</name>
</gene>
<dbReference type="Proteomes" id="UP001592528">
    <property type="component" value="Unassembled WGS sequence"/>
</dbReference>
<reference evidence="3 4" key="1">
    <citation type="submission" date="2024-09" db="EMBL/GenBank/DDBJ databases">
        <authorList>
            <person name="Lee S.D."/>
        </authorList>
    </citation>
    <scope>NUCLEOTIDE SEQUENCE [LARGE SCALE GENOMIC DNA]</scope>
    <source>
        <strain evidence="3 4">N1-5</strain>
    </source>
</reference>
<evidence type="ECO:0000313" key="3">
    <source>
        <dbReference type="EMBL" id="MFC1406241.1"/>
    </source>
</evidence>